<dbReference type="InterPro" id="IPR042213">
    <property type="entry name" value="NBD_C_sf"/>
</dbReference>
<gene>
    <name evidence="9" type="primary">ygbK</name>
    <name evidence="9" type="ORF">GCM10007216_14850</name>
</gene>
<dbReference type="RefSeq" id="WP_062442191.1">
    <property type="nucleotide sequence ID" value="NZ_BMCJ01000002.1"/>
</dbReference>
<keyword evidence="4" id="KW-0418">Kinase</keyword>
<sequence>MRKKFGIIADDLTGANDSGVQLKESGLETSVLFRLPEGDVQLEETIVIDTDSRALSKEEAYNETKEAAKFLKQNEYQHIYKKMDSTLRGYIGVELQAIKEVFNPVFLVVAPAYPAYGRTTESGVHKLHGVPVSETEIAQDPKHPVKVSRIDSIMERETKEKTAVLSIEAYKSNPFLLREKLEALKQEGIHYLICDAHKQEDLTEIVKAISNYTDEVVWAGSAGLAEVLPEVFGFSREQEAAIDIPVSPKVLAVCGSLSRTTQEQVNYALNQPGIASVKVDTERILTEAWEDEKKAMITACREAFAENQDVVLYLPSTPQIKEAVKRKAREQHLTAMEVAERISQALGDMTRELVEQVGDLRALVLTGGDTAKDVSKQLGAKGFRLTRQIEPGIPQGSLMGTDRLMEVVTKAGAFGSEKSIYRAIKALKGECE</sequence>
<dbReference type="InterPro" id="IPR037051">
    <property type="entry name" value="4-carb_acid_sugar_kinase_N_sf"/>
</dbReference>
<evidence type="ECO:0000259" key="7">
    <source>
        <dbReference type="Pfam" id="PF07005"/>
    </source>
</evidence>
<dbReference type="InterPro" id="IPR010737">
    <property type="entry name" value="4-carb_acid_sugar_kinase_N"/>
</dbReference>
<evidence type="ECO:0000313" key="10">
    <source>
        <dbReference type="Proteomes" id="UP000619534"/>
    </source>
</evidence>
<evidence type="ECO:0000256" key="6">
    <source>
        <dbReference type="ARBA" id="ARBA00023277"/>
    </source>
</evidence>
<feature type="domain" description="Four-carbon acid sugar kinase N-terminal" evidence="7">
    <location>
        <begin position="6"/>
        <end position="227"/>
    </location>
</feature>
<keyword evidence="6" id="KW-0119">Carbohydrate metabolism</keyword>
<evidence type="ECO:0000313" key="9">
    <source>
        <dbReference type="EMBL" id="GGC85165.1"/>
    </source>
</evidence>
<evidence type="ECO:0000256" key="3">
    <source>
        <dbReference type="ARBA" id="ARBA00022741"/>
    </source>
</evidence>
<protein>
    <submittedName>
        <fullName evidence="9">Membrane protein</fullName>
    </submittedName>
</protein>
<evidence type="ECO:0000256" key="1">
    <source>
        <dbReference type="ARBA" id="ARBA00005715"/>
    </source>
</evidence>
<comment type="similarity">
    <text evidence="1">Belongs to the four-carbon acid sugar kinase family.</text>
</comment>
<dbReference type="Gene3D" id="3.40.50.10840">
    <property type="entry name" value="Putative sugar-binding, N-terminal domain"/>
    <property type="match status" value="1"/>
</dbReference>
<dbReference type="Pfam" id="PF17042">
    <property type="entry name" value="NBD_C"/>
    <property type="match status" value="1"/>
</dbReference>
<dbReference type="EMBL" id="BMCJ01000002">
    <property type="protein sequence ID" value="GGC85165.1"/>
    <property type="molecule type" value="Genomic_DNA"/>
</dbReference>
<name>A0ABQ1NV87_9BACI</name>
<keyword evidence="10" id="KW-1185">Reference proteome</keyword>
<keyword evidence="2" id="KW-0808">Transferase</keyword>
<proteinExistence type="inferred from homology"/>
<feature type="domain" description="Four-carbon acid sugar kinase nucleotide binding" evidence="8">
    <location>
        <begin position="251"/>
        <end position="419"/>
    </location>
</feature>
<dbReference type="InterPro" id="IPR031475">
    <property type="entry name" value="NBD_C"/>
</dbReference>
<evidence type="ECO:0000256" key="5">
    <source>
        <dbReference type="ARBA" id="ARBA00022840"/>
    </source>
</evidence>
<keyword evidence="3" id="KW-0547">Nucleotide-binding</keyword>
<comment type="caution">
    <text evidence="9">The sequence shown here is derived from an EMBL/GenBank/DDBJ whole genome shotgun (WGS) entry which is preliminary data.</text>
</comment>
<dbReference type="Pfam" id="PF07005">
    <property type="entry name" value="SBD_N"/>
    <property type="match status" value="1"/>
</dbReference>
<evidence type="ECO:0000256" key="4">
    <source>
        <dbReference type="ARBA" id="ARBA00022777"/>
    </source>
</evidence>
<keyword evidence="5" id="KW-0067">ATP-binding</keyword>
<evidence type="ECO:0000256" key="2">
    <source>
        <dbReference type="ARBA" id="ARBA00022679"/>
    </source>
</evidence>
<organism evidence="9 10">
    <name type="scientific">Thalassobacillus devorans</name>
    <dbReference type="NCBI Taxonomy" id="279813"/>
    <lineage>
        <taxon>Bacteria</taxon>
        <taxon>Bacillati</taxon>
        <taxon>Bacillota</taxon>
        <taxon>Bacilli</taxon>
        <taxon>Bacillales</taxon>
        <taxon>Bacillaceae</taxon>
        <taxon>Thalassobacillus</taxon>
    </lineage>
</organism>
<accession>A0ABQ1NV87</accession>
<dbReference type="Proteomes" id="UP000619534">
    <property type="component" value="Unassembled WGS sequence"/>
</dbReference>
<dbReference type="SUPFAM" id="SSF142764">
    <property type="entry name" value="YgbK-like"/>
    <property type="match status" value="1"/>
</dbReference>
<dbReference type="Gene3D" id="3.40.980.20">
    <property type="entry name" value="Four-carbon acid sugar kinase, nucleotide binding domain"/>
    <property type="match status" value="1"/>
</dbReference>
<evidence type="ECO:0000259" key="8">
    <source>
        <dbReference type="Pfam" id="PF17042"/>
    </source>
</evidence>
<reference evidence="10" key="1">
    <citation type="journal article" date="2019" name="Int. J. Syst. Evol. Microbiol.">
        <title>The Global Catalogue of Microorganisms (GCM) 10K type strain sequencing project: providing services to taxonomists for standard genome sequencing and annotation.</title>
        <authorList>
            <consortium name="The Broad Institute Genomics Platform"/>
            <consortium name="The Broad Institute Genome Sequencing Center for Infectious Disease"/>
            <person name="Wu L."/>
            <person name="Ma J."/>
        </authorList>
    </citation>
    <scope>NUCLEOTIDE SEQUENCE [LARGE SCALE GENOMIC DNA]</scope>
    <source>
        <strain evidence="10">CCM 7282</strain>
    </source>
</reference>